<reference evidence="1 2" key="1">
    <citation type="journal article" date="2020" name="Nature">
        <title>Six reference-quality genomes reveal evolution of bat adaptations.</title>
        <authorList>
            <person name="Jebb D."/>
            <person name="Huang Z."/>
            <person name="Pippel M."/>
            <person name="Hughes G.M."/>
            <person name="Lavrichenko K."/>
            <person name="Devanna P."/>
            <person name="Winkler S."/>
            <person name="Jermiin L.S."/>
            <person name="Skirmuntt E.C."/>
            <person name="Katzourakis A."/>
            <person name="Burkitt-Gray L."/>
            <person name="Ray D.A."/>
            <person name="Sullivan K.A.M."/>
            <person name="Roscito J.G."/>
            <person name="Kirilenko B.M."/>
            <person name="Davalos L.M."/>
            <person name="Corthals A.P."/>
            <person name="Power M.L."/>
            <person name="Jones G."/>
            <person name="Ransome R.D."/>
            <person name="Dechmann D.K.N."/>
            <person name="Locatelli A.G."/>
            <person name="Puechmaille S.J."/>
            <person name="Fedrigo O."/>
            <person name="Jarvis E.D."/>
            <person name="Hiller M."/>
            <person name="Vernes S.C."/>
            <person name="Myers E.W."/>
            <person name="Teeling E.C."/>
        </authorList>
    </citation>
    <scope>NUCLEOTIDE SEQUENCE [LARGE SCALE GENOMIC DNA]</scope>
    <source>
        <strain evidence="1">MRouAeg1</strain>
        <tissue evidence="1">Muscle</tissue>
    </source>
</reference>
<comment type="caution">
    <text evidence="1">The sequence shown here is derived from an EMBL/GenBank/DDBJ whole genome shotgun (WGS) entry which is preliminary data.</text>
</comment>
<dbReference type="Proteomes" id="UP000593571">
    <property type="component" value="Unassembled WGS sequence"/>
</dbReference>
<proteinExistence type="predicted"/>
<dbReference type="AlphaFoldDB" id="A0A7J8KBE0"/>
<dbReference type="EMBL" id="JACASE010000001">
    <property type="protein sequence ID" value="KAF6506101.1"/>
    <property type="molecule type" value="Genomic_DNA"/>
</dbReference>
<gene>
    <name evidence="1" type="ORF">HJG63_007934</name>
</gene>
<evidence type="ECO:0000313" key="2">
    <source>
        <dbReference type="Proteomes" id="UP000593571"/>
    </source>
</evidence>
<organism evidence="1 2">
    <name type="scientific">Rousettus aegyptiacus</name>
    <name type="common">Egyptian fruit bat</name>
    <name type="synonym">Pteropus aegyptiacus</name>
    <dbReference type="NCBI Taxonomy" id="9407"/>
    <lineage>
        <taxon>Eukaryota</taxon>
        <taxon>Metazoa</taxon>
        <taxon>Chordata</taxon>
        <taxon>Craniata</taxon>
        <taxon>Vertebrata</taxon>
        <taxon>Euteleostomi</taxon>
        <taxon>Mammalia</taxon>
        <taxon>Eutheria</taxon>
        <taxon>Laurasiatheria</taxon>
        <taxon>Chiroptera</taxon>
        <taxon>Yinpterochiroptera</taxon>
        <taxon>Pteropodoidea</taxon>
        <taxon>Pteropodidae</taxon>
        <taxon>Rousettinae</taxon>
        <taxon>Rousettus</taxon>
    </lineage>
</organism>
<evidence type="ECO:0000313" key="1">
    <source>
        <dbReference type="EMBL" id="KAF6506101.1"/>
    </source>
</evidence>
<sequence length="140" mass="15934">MSYSLGLTILLPHPFQAHVIAFFTFVPKWMGNSLGQEPLYRASFPRPQKGSNQCLFHSENGCHLPRTYWEPDTAWQPWSHFSDLPILKPTTPGLAKSRHSVLFTVSIGTMIPNHKNCKSYYHLDLTDGKAGDLPKHRFKA</sequence>
<accession>A0A7J8KBE0</accession>
<keyword evidence="2" id="KW-1185">Reference proteome</keyword>
<name>A0A7J8KBE0_ROUAE</name>
<protein>
    <submittedName>
        <fullName evidence="1">Uncharacterized protein</fullName>
    </submittedName>
</protein>